<dbReference type="Proteomes" id="UP001497680">
    <property type="component" value="Unassembled WGS sequence"/>
</dbReference>
<protein>
    <submittedName>
        <fullName evidence="1">Uncharacterized protein</fullName>
    </submittedName>
</protein>
<accession>A0ACC0D302</accession>
<reference evidence="1 2" key="1">
    <citation type="journal article" date="2022" name="New Phytol.">
        <title>Ecological generalism drives hyperdiversity of secondary metabolite gene clusters in xylarialean endophytes.</title>
        <authorList>
            <person name="Franco M.E.E."/>
            <person name="Wisecaver J.H."/>
            <person name="Arnold A.E."/>
            <person name="Ju Y.M."/>
            <person name="Slot J.C."/>
            <person name="Ahrendt S."/>
            <person name="Moore L.P."/>
            <person name="Eastman K.E."/>
            <person name="Scott K."/>
            <person name="Konkel Z."/>
            <person name="Mondo S.J."/>
            <person name="Kuo A."/>
            <person name="Hayes R.D."/>
            <person name="Haridas S."/>
            <person name="Andreopoulos B."/>
            <person name="Riley R."/>
            <person name="LaButti K."/>
            <person name="Pangilinan J."/>
            <person name="Lipzen A."/>
            <person name="Amirebrahimi M."/>
            <person name="Yan J."/>
            <person name="Adam C."/>
            <person name="Keymanesh K."/>
            <person name="Ng V."/>
            <person name="Louie K."/>
            <person name="Northen T."/>
            <person name="Drula E."/>
            <person name="Henrissat B."/>
            <person name="Hsieh H.M."/>
            <person name="Youens-Clark K."/>
            <person name="Lutzoni F."/>
            <person name="Miadlikowska J."/>
            <person name="Eastwood D.C."/>
            <person name="Hamelin R.C."/>
            <person name="Grigoriev I.V."/>
            <person name="U'Ren J.M."/>
        </authorList>
    </citation>
    <scope>NUCLEOTIDE SEQUENCE [LARGE SCALE GENOMIC DNA]</scope>
    <source>
        <strain evidence="1 2">ER1909</strain>
    </source>
</reference>
<sequence length="281" mass="32136">MFELPEAKRVRREDLYNSASDEETAEVDQLDPSLQQKLNEQLSGLLNFSFTEDENVEARQDPESTEPHTGDADGGRNVADGDAEETGEEAFTFRLFRDEDLSRKVVLGPQDEKIGKGDGAFIAKRPMSYYLAEEPSSKVADELNRAAVNADYLLQDAGKRRWGLEKPWKVTTITITTNKRMRPPNSRSNDDLVAEARKKKRPGKKRRIILRVREKVKKEQEEAAKRQAVDKEEHLKEKKKRLNRQKKLKRRAKEREKKQGTNGNAASEPSSRESSPDQEND</sequence>
<organism evidence="1 2">
    <name type="scientific">Hypoxylon rubiginosum</name>
    <dbReference type="NCBI Taxonomy" id="110542"/>
    <lineage>
        <taxon>Eukaryota</taxon>
        <taxon>Fungi</taxon>
        <taxon>Dikarya</taxon>
        <taxon>Ascomycota</taxon>
        <taxon>Pezizomycotina</taxon>
        <taxon>Sordariomycetes</taxon>
        <taxon>Xylariomycetidae</taxon>
        <taxon>Xylariales</taxon>
        <taxon>Hypoxylaceae</taxon>
        <taxon>Hypoxylon</taxon>
    </lineage>
</organism>
<evidence type="ECO:0000313" key="2">
    <source>
        <dbReference type="Proteomes" id="UP001497680"/>
    </source>
</evidence>
<proteinExistence type="predicted"/>
<evidence type="ECO:0000313" key="1">
    <source>
        <dbReference type="EMBL" id="KAI6086937.1"/>
    </source>
</evidence>
<dbReference type="EMBL" id="MU394311">
    <property type="protein sequence ID" value="KAI6086937.1"/>
    <property type="molecule type" value="Genomic_DNA"/>
</dbReference>
<keyword evidence="2" id="KW-1185">Reference proteome</keyword>
<gene>
    <name evidence="1" type="ORF">F4821DRAFT_120287</name>
</gene>
<name>A0ACC0D302_9PEZI</name>
<comment type="caution">
    <text evidence="1">The sequence shown here is derived from an EMBL/GenBank/DDBJ whole genome shotgun (WGS) entry which is preliminary data.</text>
</comment>